<dbReference type="RefSeq" id="WP_183955585.1">
    <property type="nucleotide sequence ID" value="NZ_JACIEB010000004.1"/>
</dbReference>
<dbReference type="AlphaFoldDB" id="A0A7W6GP72"/>
<proteinExistence type="predicted"/>
<feature type="signal peptide" evidence="1">
    <location>
        <begin position="1"/>
        <end position="39"/>
    </location>
</feature>
<reference evidence="2 3" key="1">
    <citation type="submission" date="2020-08" db="EMBL/GenBank/DDBJ databases">
        <title>Genomic Encyclopedia of Type Strains, Phase IV (KMG-IV): sequencing the most valuable type-strain genomes for metagenomic binning, comparative biology and taxonomic classification.</title>
        <authorList>
            <person name="Goeker M."/>
        </authorList>
    </citation>
    <scope>NUCLEOTIDE SEQUENCE [LARGE SCALE GENOMIC DNA]</scope>
    <source>
        <strain evidence="2 3">DSM 29348</strain>
    </source>
</reference>
<protein>
    <submittedName>
        <fullName evidence="2">Uncharacterized protein</fullName>
    </submittedName>
</protein>
<name>A0A7W6GP72_9SPHN</name>
<evidence type="ECO:0000256" key="1">
    <source>
        <dbReference type="SAM" id="SignalP"/>
    </source>
</evidence>
<feature type="chain" id="PRO_5030881959" evidence="1">
    <location>
        <begin position="40"/>
        <end position="99"/>
    </location>
</feature>
<accession>A0A7W6GP72</accession>
<dbReference type="Proteomes" id="UP000552757">
    <property type="component" value="Unassembled WGS sequence"/>
</dbReference>
<keyword evidence="3" id="KW-1185">Reference proteome</keyword>
<sequence length="99" mass="10324">MDLTFTRRGGLMAGQLQPVRRLRVPAASFLIARAAAAQAASPTASAVAHVLRGQDQGDDWVQELAHIFAPRSGGMIEAVASGGCFNPTIASRLGVGQPR</sequence>
<evidence type="ECO:0000313" key="2">
    <source>
        <dbReference type="EMBL" id="MBB3982535.1"/>
    </source>
</evidence>
<dbReference type="EMBL" id="JACIEB010000004">
    <property type="protein sequence ID" value="MBB3982535.1"/>
    <property type="molecule type" value="Genomic_DNA"/>
</dbReference>
<keyword evidence="1" id="KW-0732">Signal</keyword>
<evidence type="ECO:0000313" key="3">
    <source>
        <dbReference type="Proteomes" id="UP000552757"/>
    </source>
</evidence>
<comment type="caution">
    <text evidence="2">The sequence shown here is derived from an EMBL/GenBank/DDBJ whole genome shotgun (WGS) entry which is preliminary data.</text>
</comment>
<organism evidence="2 3">
    <name type="scientific">Sphingobium fontiphilum</name>
    <dbReference type="NCBI Taxonomy" id="944425"/>
    <lineage>
        <taxon>Bacteria</taxon>
        <taxon>Pseudomonadati</taxon>
        <taxon>Pseudomonadota</taxon>
        <taxon>Alphaproteobacteria</taxon>
        <taxon>Sphingomonadales</taxon>
        <taxon>Sphingomonadaceae</taxon>
        <taxon>Sphingobium</taxon>
    </lineage>
</organism>
<gene>
    <name evidence="2" type="ORF">GGR44_002198</name>
</gene>